<keyword evidence="8" id="KW-1185">Reference proteome</keyword>
<proteinExistence type="predicted"/>
<feature type="transmembrane region" description="Helical" evidence="6">
    <location>
        <begin position="186"/>
        <end position="204"/>
    </location>
</feature>
<comment type="caution">
    <text evidence="7">The sequence shown here is derived from an EMBL/GenBank/DDBJ whole genome shotgun (WGS) entry which is preliminary data.</text>
</comment>
<evidence type="ECO:0000313" key="7">
    <source>
        <dbReference type="EMBL" id="MBC3907643.1"/>
    </source>
</evidence>
<reference evidence="7 8" key="1">
    <citation type="submission" date="2020-08" db="EMBL/GenBank/DDBJ databases">
        <title>Novel species isolated from subtropical streams in China.</title>
        <authorList>
            <person name="Lu H."/>
        </authorList>
    </citation>
    <scope>NUCLEOTIDE SEQUENCE [LARGE SCALE GENOMIC DNA]</scope>
    <source>
        <strain evidence="7 8">NL8W</strain>
    </source>
</reference>
<evidence type="ECO:0000256" key="6">
    <source>
        <dbReference type="SAM" id="Phobius"/>
    </source>
</evidence>
<dbReference type="EMBL" id="JACOFX010000003">
    <property type="protein sequence ID" value="MBC3907643.1"/>
    <property type="molecule type" value="Genomic_DNA"/>
</dbReference>
<evidence type="ECO:0000256" key="1">
    <source>
        <dbReference type="ARBA" id="ARBA00004651"/>
    </source>
</evidence>
<evidence type="ECO:0000256" key="4">
    <source>
        <dbReference type="ARBA" id="ARBA00022989"/>
    </source>
</evidence>
<evidence type="ECO:0000256" key="2">
    <source>
        <dbReference type="ARBA" id="ARBA00022475"/>
    </source>
</evidence>
<evidence type="ECO:0000256" key="3">
    <source>
        <dbReference type="ARBA" id="ARBA00022692"/>
    </source>
</evidence>
<gene>
    <name evidence="7" type="ORF">H8L47_08700</name>
</gene>
<evidence type="ECO:0000313" key="8">
    <source>
        <dbReference type="Proteomes" id="UP000646911"/>
    </source>
</evidence>
<evidence type="ECO:0000256" key="5">
    <source>
        <dbReference type="ARBA" id="ARBA00023136"/>
    </source>
</evidence>
<feature type="transmembrane region" description="Helical" evidence="6">
    <location>
        <begin position="146"/>
        <end position="166"/>
    </location>
</feature>
<sequence>MTELIAVAIITILAVISPGADFAMVTRNSYLYGRRAGLLAASGIALGVQVHVMYTMLGVGLLIAKSPSLYFAIKIIGAIYLIYIGYQTFFARAVISAEAGAGQKMGNWPALRAGFMTNAFNPKTTLFVVSTYTQVVQIDTSLLAQIGYGLFMSVAHWIWFSLVALFFSDNRLRAGMLRQQVVLNRFIGAVLIVLGVSLAGLPALH</sequence>
<dbReference type="PANTHER" id="PTHR30086">
    <property type="entry name" value="ARGININE EXPORTER PROTEIN ARGO"/>
    <property type="match status" value="1"/>
</dbReference>
<dbReference type="Proteomes" id="UP000646911">
    <property type="component" value="Unassembled WGS sequence"/>
</dbReference>
<keyword evidence="4 6" id="KW-1133">Transmembrane helix</keyword>
<name>A0ABR6Z7L0_9BURK</name>
<keyword evidence="2" id="KW-1003">Cell membrane</keyword>
<dbReference type="RefSeq" id="WP_186953198.1">
    <property type="nucleotide sequence ID" value="NZ_JACOFX010000003.1"/>
</dbReference>
<dbReference type="Pfam" id="PF01810">
    <property type="entry name" value="LysE"/>
    <property type="match status" value="1"/>
</dbReference>
<keyword evidence="5 6" id="KW-0472">Membrane</keyword>
<feature type="transmembrane region" description="Helical" evidence="6">
    <location>
        <begin position="39"/>
        <end position="62"/>
    </location>
</feature>
<comment type="subcellular location">
    <subcellularLocation>
        <location evidence="1">Cell membrane</location>
        <topology evidence="1">Multi-pass membrane protein</topology>
    </subcellularLocation>
</comment>
<accession>A0ABR6Z7L0</accession>
<dbReference type="InterPro" id="IPR001123">
    <property type="entry name" value="LeuE-type"/>
</dbReference>
<feature type="transmembrane region" description="Helical" evidence="6">
    <location>
        <begin position="69"/>
        <end position="86"/>
    </location>
</feature>
<organism evidence="7 8">
    <name type="scientific">Undibacterium umbellatum</name>
    <dbReference type="NCBI Taxonomy" id="2762300"/>
    <lineage>
        <taxon>Bacteria</taxon>
        <taxon>Pseudomonadati</taxon>
        <taxon>Pseudomonadota</taxon>
        <taxon>Betaproteobacteria</taxon>
        <taxon>Burkholderiales</taxon>
        <taxon>Oxalobacteraceae</taxon>
        <taxon>Undibacterium</taxon>
    </lineage>
</organism>
<keyword evidence="3 6" id="KW-0812">Transmembrane</keyword>
<dbReference type="PANTHER" id="PTHR30086:SF21">
    <property type="entry name" value="TRANSPORT PROTEIN"/>
    <property type="match status" value="1"/>
</dbReference>
<protein>
    <submittedName>
        <fullName evidence="7">LysE family transporter</fullName>
    </submittedName>
</protein>